<dbReference type="EMBL" id="BAGZ01000016">
    <property type="protein sequence ID" value="GAB78633.1"/>
    <property type="molecule type" value="Genomic_DNA"/>
</dbReference>
<keyword evidence="1 3" id="KW-0808">Transferase</keyword>
<dbReference type="InterPro" id="IPR029063">
    <property type="entry name" value="SAM-dependent_MTases_sf"/>
</dbReference>
<organism evidence="3 4">
    <name type="scientific">Austwickia chelonae NBRC 105200</name>
    <dbReference type="NCBI Taxonomy" id="1184607"/>
    <lineage>
        <taxon>Bacteria</taxon>
        <taxon>Bacillati</taxon>
        <taxon>Actinomycetota</taxon>
        <taxon>Actinomycetes</taxon>
        <taxon>Micrococcales</taxon>
        <taxon>Dermatophilaceae</taxon>
        <taxon>Austwickia</taxon>
    </lineage>
</organism>
<proteinExistence type="predicted"/>
<dbReference type="SUPFAM" id="SSF53335">
    <property type="entry name" value="S-adenosyl-L-methionine-dependent methyltransferases"/>
    <property type="match status" value="1"/>
</dbReference>
<dbReference type="STRING" id="100225.SAMN05421595_2286"/>
<sequence length="218" mass="23913">MKATDWDEKYSRGRLWSTEANRWVVNELSGMPPGKAVDVACGEGRNSLWLADQGWSVVAVDFSQVALDRGQESQLQARAQGRELDIDWVNADITADGGFRGRYDLALVSYVHLEPYERTPLLRAAASTLAPGGLLLVVAHDSSNLEEGYGGPDDPALLYTARDVAEDLQDMVGSGALVVERADRVAREVETDDGPRIAWDALFRARRPDTTKGEFSFA</sequence>
<keyword evidence="3" id="KW-0489">Methyltransferase</keyword>
<dbReference type="OrthoDB" id="9786503at2"/>
<name>K6V8T6_9MICO</name>
<dbReference type="RefSeq" id="WP_006503389.1">
    <property type="nucleotide sequence ID" value="NZ_BAGZ01000016.1"/>
</dbReference>
<dbReference type="eggNOG" id="COG2226">
    <property type="taxonomic scope" value="Bacteria"/>
</dbReference>
<evidence type="ECO:0000256" key="1">
    <source>
        <dbReference type="ARBA" id="ARBA00022679"/>
    </source>
</evidence>
<dbReference type="AlphaFoldDB" id="K6V8T6"/>
<dbReference type="PANTHER" id="PTHR43861">
    <property type="entry name" value="TRANS-ACONITATE 2-METHYLTRANSFERASE-RELATED"/>
    <property type="match status" value="1"/>
</dbReference>
<dbReference type="InterPro" id="IPR041698">
    <property type="entry name" value="Methyltransf_25"/>
</dbReference>
<evidence type="ECO:0000313" key="4">
    <source>
        <dbReference type="Proteomes" id="UP000008495"/>
    </source>
</evidence>
<gene>
    <name evidence="3" type="ORF">AUCHE_16_00510</name>
</gene>
<dbReference type="Pfam" id="PF13649">
    <property type="entry name" value="Methyltransf_25"/>
    <property type="match status" value="1"/>
</dbReference>
<feature type="domain" description="Methyltransferase" evidence="2">
    <location>
        <begin position="37"/>
        <end position="133"/>
    </location>
</feature>
<dbReference type="GO" id="GO:0008168">
    <property type="term" value="F:methyltransferase activity"/>
    <property type="evidence" value="ECO:0007669"/>
    <property type="project" value="UniProtKB-KW"/>
</dbReference>
<dbReference type="CDD" id="cd02440">
    <property type="entry name" value="AdoMet_MTases"/>
    <property type="match status" value="1"/>
</dbReference>
<dbReference type="GO" id="GO:0032259">
    <property type="term" value="P:methylation"/>
    <property type="evidence" value="ECO:0007669"/>
    <property type="project" value="UniProtKB-KW"/>
</dbReference>
<reference evidence="3 4" key="1">
    <citation type="submission" date="2012-08" db="EMBL/GenBank/DDBJ databases">
        <title>Whole genome shotgun sequence of Austwickia chelonae NBRC 105200.</title>
        <authorList>
            <person name="Yoshida I."/>
            <person name="Hosoyama A."/>
            <person name="Tsuchikane K."/>
            <person name="Katsumata H."/>
            <person name="Ando Y."/>
            <person name="Ohji S."/>
            <person name="Hamada M."/>
            <person name="Tamura T."/>
            <person name="Yamazoe A."/>
            <person name="Yamazaki S."/>
            <person name="Fujita N."/>
        </authorList>
    </citation>
    <scope>NUCLEOTIDE SEQUENCE [LARGE SCALE GENOMIC DNA]</scope>
    <source>
        <strain evidence="3 4">NBRC 105200</strain>
    </source>
</reference>
<comment type="caution">
    <text evidence="3">The sequence shown here is derived from an EMBL/GenBank/DDBJ whole genome shotgun (WGS) entry which is preliminary data.</text>
</comment>
<dbReference type="Gene3D" id="3.40.50.150">
    <property type="entry name" value="Vaccinia Virus protein VP39"/>
    <property type="match status" value="1"/>
</dbReference>
<accession>K6V8T6</accession>
<protein>
    <submittedName>
        <fullName evidence="3">Putative methyltransferase</fullName>
    </submittedName>
</protein>
<keyword evidence="4" id="KW-1185">Reference proteome</keyword>
<evidence type="ECO:0000313" key="3">
    <source>
        <dbReference type="EMBL" id="GAB78633.1"/>
    </source>
</evidence>
<dbReference type="Proteomes" id="UP000008495">
    <property type="component" value="Unassembled WGS sequence"/>
</dbReference>
<evidence type="ECO:0000259" key="2">
    <source>
        <dbReference type="Pfam" id="PF13649"/>
    </source>
</evidence>
<dbReference type="PANTHER" id="PTHR43861:SF3">
    <property type="entry name" value="PUTATIVE (AFU_ORTHOLOGUE AFUA_2G14390)-RELATED"/>
    <property type="match status" value="1"/>
</dbReference>